<keyword evidence="8" id="KW-0927">Auxin signaling pathway</keyword>
<reference evidence="11" key="1">
    <citation type="journal article" date="2023" name="Nat. Commun.">
        <title>Diploid and tetraploid genomes of Acorus and the evolution of monocots.</title>
        <authorList>
            <person name="Ma L."/>
            <person name="Liu K.W."/>
            <person name="Li Z."/>
            <person name="Hsiao Y.Y."/>
            <person name="Qi Y."/>
            <person name="Fu T."/>
            <person name="Tang G.D."/>
            <person name="Zhang D."/>
            <person name="Sun W.H."/>
            <person name="Liu D.K."/>
            <person name="Li Y."/>
            <person name="Chen G.Z."/>
            <person name="Liu X.D."/>
            <person name="Liao X.Y."/>
            <person name="Jiang Y.T."/>
            <person name="Yu X."/>
            <person name="Hao Y."/>
            <person name="Huang J."/>
            <person name="Zhao X.W."/>
            <person name="Ke S."/>
            <person name="Chen Y.Y."/>
            <person name="Wu W.L."/>
            <person name="Hsu J.L."/>
            <person name="Lin Y.F."/>
            <person name="Huang M.D."/>
            <person name="Li C.Y."/>
            <person name="Huang L."/>
            <person name="Wang Z.W."/>
            <person name="Zhao X."/>
            <person name="Zhong W.Y."/>
            <person name="Peng D.H."/>
            <person name="Ahmad S."/>
            <person name="Lan S."/>
            <person name="Zhang J.S."/>
            <person name="Tsai W.C."/>
            <person name="Van de Peer Y."/>
            <person name="Liu Z.J."/>
        </authorList>
    </citation>
    <scope>NUCLEOTIDE SEQUENCE</scope>
    <source>
        <strain evidence="11">SCP</strain>
    </source>
</reference>
<sequence>MEPGQGREVDPAIWMACAGTTVHIPRVGDSVVYSPELHAHHASSPIQFHAATASPLVPCQIASVRLLVDRDTDEVFYRLTLRPTTTTVGGGGESTDSVVVGSPPEAMSQVRSFAKVLSKSDVYNGGAFTVPKSGAESIFPPLNKDATPPTQTIVVRDLHGKRWEFTHVYRGEPRRHLLQAGWSKFIDHKKLVAGDTVVFIRSSPGGELSIGIRRANYGLKEMSTEVVVESIRAAALAGNPFVVECYPRKGKLDYIMKNVDTSHPHNPLTKREGAHEPYERGTPPKRTSIRLFGCNIQIGGPSTERSSTRS</sequence>
<name>A0AAV9B9W8_ACOGR</name>
<keyword evidence="4" id="KW-0805">Transcription regulation</keyword>
<dbReference type="GO" id="GO:0005634">
    <property type="term" value="C:nucleus"/>
    <property type="evidence" value="ECO:0007669"/>
    <property type="project" value="UniProtKB-SubCell"/>
</dbReference>
<evidence type="ECO:0000256" key="6">
    <source>
        <dbReference type="ARBA" id="ARBA00023163"/>
    </source>
</evidence>
<dbReference type="GO" id="GO:0009734">
    <property type="term" value="P:auxin-activated signaling pathway"/>
    <property type="evidence" value="ECO:0007669"/>
    <property type="project" value="UniProtKB-KW"/>
</dbReference>
<dbReference type="PANTHER" id="PTHR31384">
    <property type="entry name" value="AUXIN RESPONSE FACTOR 4-RELATED"/>
    <property type="match status" value="1"/>
</dbReference>
<evidence type="ECO:0000256" key="5">
    <source>
        <dbReference type="ARBA" id="ARBA00023125"/>
    </source>
</evidence>
<dbReference type="PROSITE" id="PS50863">
    <property type="entry name" value="B3"/>
    <property type="match status" value="1"/>
</dbReference>
<dbReference type="SMART" id="SM01019">
    <property type="entry name" value="B3"/>
    <property type="match status" value="1"/>
</dbReference>
<dbReference type="GO" id="GO:0006355">
    <property type="term" value="P:regulation of DNA-templated transcription"/>
    <property type="evidence" value="ECO:0007669"/>
    <property type="project" value="InterPro"/>
</dbReference>
<dbReference type="Pfam" id="PF02362">
    <property type="entry name" value="B3"/>
    <property type="match status" value="1"/>
</dbReference>
<dbReference type="GO" id="GO:0003677">
    <property type="term" value="F:DNA binding"/>
    <property type="evidence" value="ECO:0007669"/>
    <property type="project" value="UniProtKB-KW"/>
</dbReference>
<accession>A0AAV9B9W8</accession>
<dbReference type="AlphaFoldDB" id="A0AAV9B9W8"/>
<dbReference type="InterPro" id="IPR003340">
    <property type="entry name" value="B3_DNA-bd"/>
</dbReference>
<feature type="compositionally biased region" description="Basic and acidic residues" evidence="9">
    <location>
        <begin position="269"/>
        <end position="279"/>
    </location>
</feature>
<gene>
    <name evidence="11" type="ORF">QJS04_geneDACA013286</name>
</gene>
<feature type="region of interest" description="Disordered" evidence="9">
    <location>
        <begin position="262"/>
        <end position="286"/>
    </location>
</feature>
<evidence type="ECO:0000259" key="10">
    <source>
        <dbReference type="PROSITE" id="PS50863"/>
    </source>
</evidence>
<dbReference type="InterPro" id="IPR044835">
    <property type="entry name" value="ARF_plant"/>
</dbReference>
<evidence type="ECO:0000256" key="2">
    <source>
        <dbReference type="ARBA" id="ARBA00004123"/>
    </source>
</evidence>
<dbReference type="EMBL" id="JAUJYN010000004">
    <property type="protein sequence ID" value="KAK1273211.1"/>
    <property type="molecule type" value="Genomic_DNA"/>
</dbReference>
<evidence type="ECO:0000256" key="8">
    <source>
        <dbReference type="ARBA" id="ARBA00023294"/>
    </source>
</evidence>
<feature type="domain" description="TF-B3" evidence="10">
    <location>
        <begin position="113"/>
        <end position="216"/>
    </location>
</feature>
<evidence type="ECO:0000313" key="12">
    <source>
        <dbReference type="Proteomes" id="UP001179952"/>
    </source>
</evidence>
<dbReference type="Gene3D" id="2.40.330.10">
    <property type="entry name" value="DNA-binding pseudobarrel domain"/>
    <property type="match status" value="1"/>
</dbReference>
<evidence type="ECO:0000256" key="4">
    <source>
        <dbReference type="ARBA" id="ARBA00023015"/>
    </source>
</evidence>
<evidence type="ECO:0000256" key="3">
    <source>
        <dbReference type="ARBA" id="ARBA00007853"/>
    </source>
</evidence>
<dbReference type="CDD" id="cd10017">
    <property type="entry name" value="B3_DNA"/>
    <property type="match status" value="1"/>
</dbReference>
<protein>
    <submittedName>
        <fullName evidence="11">Auxin response factor 10</fullName>
    </submittedName>
</protein>
<comment type="similarity">
    <text evidence="3">Belongs to the ARF family.</text>
</comment>
<keyword evidence="6" id="KW-0804">Transcription</keyword>
<dbReference type="Proteomes" id="UP001179952">
    <property type="component" value="Unassembled WGS sequence"/>
</dbReference>
<comment type="subcellular location">
    <subcellularLocation>
        <location evidence="2">Nucleus</location>
    </subcellularLocation>
</comment>
<dbReference type="SUPFAM" id="SSF101936">
    <property type="entry name" value="DNA-binding pseudobarrel domain"/>
    <property type="match status" value="1"/>
</dbReference>
<evidence type="ECO:0000256" key="1">
    <source>
        <dbReference type="ARBA" id="ARBA00003182"/>
    </source>
</evidence>
<comment type="function">
    <text evidence="1">Auxin response factors (ARFs) are transcriptional factors that bind specifically to the DNA sequence 5'-TGTCTC-3' found in the auxin-responsive promoter elements (AuxREs).</text>
</comment>
<keyword evidence="7" id="KW-0539">Nucleus</keyword>
<keyword evidence="12" id="KW-1185">Reference proteome</keyword>
<dbReference type="InterPro" id="IPR015300">
    <property type="entry name" value="DNA-bd_pseudobarrel_sf"/>
</dbReference>
<keyword evidence="5" id="KW-0238">DNA-binding</keyword>
<comment type="caution">
    <text evidence="11">The sequence shown here is derived from an EMBL/GenBank/DDBJ whole genome shotgun (WGS) entry which is preliminary data.</text>
</comment>
<evidence type="ECO:0000313" key="11">
    <source>
        <dbReference type="EMBL" id="KAK1273211.1"/>
    </source>
</evidence>
<proteinExistence type="inferred from homology"/>
<organism evidence="11 12">
    <name type="scientific">Acorus gramineus</name>
    <name type="common">Dwarf sweet flag</name>
    <dbReference type="NCBI Taxonomy" id="55184"/>
    <lineage>
        <taxon>Eukaryota</taxon>
        <taxon>Viridiplantae</taxon>
        <taxon>Streptophyta</taxon>
        <taxon>Embryophyta</taxon>
        <taxon>Tracheophyta</taxon>
        <taxon>Spermatophyta</taxon>
        <taxon>Magnoliopsida</taxon>
        <taxon>Liliopsida</taxon>
        <taxon>Acoraceae</taxon>
        <taxon>Acorus</taxon>
    </lineage>
</organism>
<reference evidence="11" key="2">
    <citation type="submission" date="2023-06" db="EMBL/GenBank/DDBJ databases">
        <authorList>
            <person name="Ma L."/>
            <person name="Liu K.-W."/>
            <person name="Li Z."/>
            <person name="Hsiao Y.-Y."/>
            <person name="Qi Y."/>
            <person name="Fu T."/>
            <person name="Tang G."/>
            <person name="Zhang D."/>
            <person name="Sun W.-H."/>
            <person name="Liu D.-K."/>
            <person name="Li Y."/>
            <person name="Chen G.-Z."/>
            <person name="Liu X.-D."/>
            <person name="Liao X.-Y."/>
            <person name="Jiang Y.-T."/>
            <person name="Yu X."/>
            <person name="Hao Y."/>
            <person name="Huang J."/>
            <person name="Zhao X.-W."/>
            <person name="Ke S."/>
            <person name="Chen Y.-Y."/>
            <person name="Wu W.-L."/>
            <person name="Hsu J.-L."/>
            <person name="Lin Y.-F."/>
            <person name="Huang M.-D."/>
            <person name="Li C.-Y."/>
            <person name="Huang L."/>
            <person name="Wang Z.-W."/>
            <person name="Zhao X."/>
            <person name="Zhong W.-Y."/>
            <person name="Peng D.-H."/>
            <person name="Ahmad S."/>
            <person name="Lan S."/>
            <person name="Zhang J.-S."/>
            <person name="Tsai W.-C."/>
            <person name="Van De Peer Y."/>
            <person name="Liu Z.-J."/>
        </authorList>
    </citation>
    <scope>NUCLEOTIDE SEQUENCE</scope>
    <source>
        <strain evidence="11">SCP</strain>
        <tissue evidence="11">Leaves</tissue>
    </source>
</reference>
<evidence type="ECO:0000256" key="7">
    <source>
        <dbReference type="ARBA" id="ARBA00023242"/>
    </source>
</evidence>
<evidence type="ECO:0000256" key="9">
    <source>
        <dbReference type="SAM" id="MobiDB-lite"/>
    </source>
</evidence>
<dbReference type="FunFam" id="2.40.330.10:FF:000001">
    <property type="entry name" value="Auxin response factor"/>
    <property type="match status" value="1"/>
</dbReference>
<dbReference type="PANTHER" id="PTHR31384:SF94">
    <property type="entry name" value="AUXIN RESPONSE FACTOR 17"/>
    <property type="match status" value="1"/>
</dbReference>